<dbReference type="AlphaFoldDB" id="K5W1P2"/>
<keyword evidence="2" id="KW-1185">Reference proteome</keyword>
<dbReference type="EMBL" id="JH930470">
    <property type="protein sequence ID" value="EKM57773.1"/>
    <property type="molecule type" value="Genomic_DNA"/>
</dbReference>
<evidence type="ECO:0000313" key="1">
    <source>
        <dbReference type="EMBL" id="EKM57773.1"/>
    </source>
</evidence>
<dbReference type="KEGG" id="pco:PHACADRAFT_88759"/>
<protein>
    <submittedName>
        <fullName evidence="1">Uncharacterized protein</fullName>
    </submittedName>
</protein>
<organism evidence="1 2">
    <name type="scientific">Phanerochaete carnosa (strain HHB-10118-sp)</name>
    <name type="common">White-rot fungus</name>
    <name type="synonym">Peniophora carnosa</name>
    <dbReference type="NCBI Taxonomy" id="650164"/>
    <lineage>
        <taxon>Eukaryota</taxon>
        <taxon>Fungi</taxon>
        <taxon>Dikarya</taxon>
        <taxon>Basidiomycota</taxon>
        <taxon>Agaricomycotina</taxon>
        <taxon>Agaricomycetes</taxon>
        <taxon>Polyporales</taxon>
        <taxon>Phanerochaetaceae</taxon>
        <taxon>Phanerochaete</taxon>
    </lineage>
</organism>
<dbReference type="RefSeq" id="XP_007393117.1">
    <property type="nucleotide sequence ID" value="XM_007393055.1"/>
</dbReference>
<accession>K5W1P2</accession>
<gene>
    <name evidence="1" type="ORF">PHACADRAFT_88759</name>
</gene>
<dbReference type="GeneID" id="18920616"/>
<dbReference type="HOGENOM" id="CLU_1428456_0_0_1"/>
<dbReference type="InParanoid" id="K5W1P2"/>
<name>K5W1P2_PHACS</name>
<sequence length="190" mass="21291">MPAASTVSISNAIVFCQHITQLFTGVYKVITMGRTLYMRLNTIEEEPEPEEVLGGKGAFAAPYPFKPHVPTPYFTPEFFFDPNSPPSTPSPLEIAMCIAHRVPVRWRRPVPPAPRVTPVKAFPAFLDHTPSSSQAWANMLRMQLESDGFHRSRHVGLGFDIPELSDRSLHMSLERPPVPDLRSRPTILTC</sequence>
<evidence type="ECO:0000313" key="2">
    <source>
        <dbReference type="Proteomes" id="UP000008370"/>
    </source>
</evidence>
<proteinExistence type="predicted"/>
<dbReference type="Proteomes" id="UP000008370">
    <property type="component" value="Unassembled WGS sequence"/>
</dbReference>
<reference evidence="1 2" key="1">
    <citation type="journal article" date="2012" name="BMC Genomics">
        <title>Comparative genomics of the white-rot fungi, Phanerochaete carnosa and P. chrysosporium, to elucidate the genetic basis of the distinct wood types they colonize.</title>
        <authorList>
            <person name="Suzuki H."/>
            <person name="MacDonald J."/>
            <person name="Syed K."/>
            <person name="Salamov A."/>
            <person name="Hori C."/>
            <person name="Aerts A."/>
            <person name="Henrissat B."/>
            <person name="Wiebenga A."/>
            <person name="vanKuyk P.A."/>
            <person name="Barry K."/>
            <person name="Lindquist E."/>
            <person name="LaButti K."/>
            <person name="Lapidus A."/>
            <person name="Lucas S."/>
            <person name="Coutinho P."/>
            <person name="Gong Y."/>
            <person name="Samejima M."/>
            <person name="Mahadevan R."/>
            <person name="Abou-Zaid M."/>
            <person name="de Vries R.P."/>
            <person name="Igarashi K."/>
            <person name="Yadav J.S."/>
            <person name="Grigoriev I.V."/>
            <person name="Master E.R."/>
        </authorList>
    </citation>
    <scope>NUCLEOTIDE SEQUENCE [LARGE SCALE GENOMIC DNA]</scope>
    <source>
        <strain evidence="1 2">HHB-10118-sp</strain>
    </source>
</reference>